<sequence length="530" mass="58300">MTTLAGTKIRRFREERSLTRAAFGAWFGAQGTTVQGWEENGKRASPTVVNQIAANGIAHHQDWYVLVREQDNAAAWDPASWRGDAFEKRQMPFYPDVAALDAATATLAKSPPLVFAGEARNLTADLARVAEGKAFLLQGGDCAESFAEFHPNNIRDTFRVLLQMAVVLTFASKLPTVKVGRMAGQFAKPRSADTETVDGVTLPSYRGDNVNDIAFTPEARVPDPQRMLQGYAQSAATLNLLRAFAQGGYANLHQVHKWTHDFMGKSPWSAKFADVADRIGEALDFMAACGIDADSVPQLKATDFYTSHEALLLPYEQALTRQDSLTGDWYDTSAHMLWIGDRTRFDRSAHVEFLRGIGNPIGMKCGPSLEPDALLRLLDTLNPGRVPGRMTLITRYGHDKIEDGLPKLVRAVKMEGHPVVWSCDPMHGNVVKAANGYKTRPFERILAEVRGFFAVHRAEGTFAGGIHCEMTGQNVTECTGGGIDIGEHDLADRYHTHCDPRLNAAQSLELAFLLAEMLNQEMAERRTAAA</sequence>
<dbReference type="PANTHER" id="PTHR21337:SF0">
    <property type="entry name" value="PHOSPHO-2-DEHYDRO-3-DEOXYHEPTONATE ALDOLASE"/>
    <property type="match status" value="1"/>
</dbReference>
<comment type="similarity">
    <text evidence="1 3">Belongs to the class-II DAHP synthase family.</text>
</comment>
<name>A0ABW3HCP6_9SPHN</name>
<evidence type="ECO:0000256" key="1">
    <source>
        <dbReference type="ARBA" id="ARBA00008911"/>
    </source>
</evidence>
<keyword evidence="2 3" id="KW-0808">Transferase</keyword>
<dbReference type="EC" id="2.5.1.54" evidence="3"/>
<organism evidence="4 5">
    <name type="scientific">Sphingomonas canadensis</name>
    <dbReference type="NCBI Taxonomy" id="1219257"/>
    <lineage>
        <taxon>Bacteria</taxon>
        <taxon>Pseudomonadati</taxon>
        <taxon>Pseudomonadota</taxon>
        <taxon>Alphaproteobacteria</taxon>
        <taxon>Sphingomonadales</taxon>
        <taxon>Sphingomonadaceae</taxon>
        <taxon>Sphingomonas</taxon>
    </lineage>
</organism>
<dbReference type="Pfam" id="PF01474">
    <property type="entry name" value="DAHP_synth_2"/>
    <property type="match status" value="1"/>
</dbReference>
<accession>A0ABW3HCP6</accession>
<dbReference type="SUPFAM" id="SSF51569">
    <property type="entry name" value="Aldolase"/>
    <property type="match status" value="1"/>
</dbReference>
<gene>
    <name evidence="4" type="ORF">ACFQ1E_17700</name>
</gene>
<dbReference type="GO" id="GO:0003849">
    <property type="term" value="F:3-deoxy-7-phosphoheptulonate synthase activity"/>
    <property type="evidence" value="ECO:0007669"/>
    <property type="project" value="UniProtKB-EC"/>
</dbReference>
<evidence type="ECO:0000256" key="2">
    <source>
        <dbReference type="ARBA" id="ARBA00022679"/>
    </source>
</evidence>
<keyword evidence="5" id="KW-1185">Reference proteome</keyword>
<dbReference type="RefSeq" id="WP_264946230.1">
    <property type="nucleotide sequence ID" value="NZ_JAPDRA010000011.1"/>
</dbReference>
<reference evidence="5" key="1">
    <citation type="journal article" date="2019" name="Int. J. Syst. Evol. Microbiol.">
        <title>The Global Catalogue of Microorganisms (GCM) 10K type strain sequencing project: providing services to taxonomists for standard genome sequencing and annotation.</title>
        <authorList>
            <consortium name="The Broad Institute Genomics Platform"/>
            <consortium name="The Broad Institute Genome Sequencing Center for Infectious Disease"/>
            <person name="Wu L."/>
            <person name="Ma J."/>
        </authorList>
    </citation>
    <scope>NUCLEOTIDE SEQUENCE [LARGE SCALE GENOMIC DNA]</scope>
    <source>
        <strain evidence="5">CCUG 62982</strain>
    </source>
</reference>
<evidence type="ECO:0000256" key="3">
    <source>
        <dbReference type="RuleBase" id="RU363071"/>
    </source>
</evidence>
<evidence type="ECO:0000313" key="5">
    <source>
        <dbReference type="Proteomes" id="UP001596977"/>
    </source>
</evidence>
<dbReference type="Proteomes" id="UP001596977">
    <property type="component" value="Unassembled WGS sequence"/>
</dbReference>
<comment type="caution">
    <text evidence="4">The sequence shown here is derived from an EMBL/GenBank/DDBJ whole genome shotgun (WGS) entry which is preliminary data.</text>
</comment>
<dbReference type="PANTHER" id="PTHR21337">
    <property type="entry name" value="PHOSPHO-2-DEHYDRO-3-DEOXYHEPTONATE ALDOLASE 1, 2"/>
    <property type="match status" value="1"/>
</dbReference>
<proteinExistence type="inferred from homology"/>
<evidence type="ECO:0000313" key="4">
    <source>
        <dbReference type="EMBL" id="MFD0948180.1"/>
    </source>
</evidence>
<dbReference type="InterPro" id="IPR002480">
    <property type="entry name" value="DAHP_synth_2"/>
</dbReference>
<protein>
    <recommendedName>
        <fullName evidence="3">Phospho-2-dehydro-3-deoxyheptonate aldolase</fullName>
        <ecNumber evidence="3">2.5.1.54</ecNumber>
    </recommendedName>
</protein>
<dbReference type="NCBIfam" id="TIGR01358">
    <property type="entry name" value="DAHP_synth_II"/>
    <property type="match status" value="1"/>
</dbReference>
<dbReference type="EMBL" id="JBHTJG010000011">
    <property type="protein sequence ID" value="MFD0948180.1"/>
    <property type="molecule type" value="Genomic_DNA"/>
</dbReference>
<dbReference type="InterPro" id="IPR013785">
    <property type="entry name" value="Aldolase_TIM"/>
</dbReference>
<comment type="catalytic activity">
    <reaction evidence="3">
        <text>D-erythrose 4-phosphate + phosphoenolpyruvate + H2O = 7-phospho-2-dehydro-3-deoxy-D-arabino-heptonate + phosphate</text>
        <dbReference type="Rhea" id="RHEA:14717"/>
        <dbReference type="ChEBI" id="CHEBI:15377"/>
        <dbReference type="ChEBI" id="CHEBI:16897"/>
        <dbReference type="ChEBI" id="CHEBI:43474"/>
        <dbReference type="ChEBI" id="CHEBI:58394"/>
        <dbReference type="ChEBI" id="CHEBI:58702"/>
        <dbReference type="EC" id="2.5.1.54"/>
    </reaction>
</comment>
<dbReference type="Gene3D" id="3.20.20.70">
    <property type="entry name" value="Aldolase class I"/>
    <property type="match status" value="2"/>
</dbReference>